<dbReference type="Gene3D" id="3.80.10.10">
    <property type="entry name" value="Ribonuclease Inhibitor"/>
    <property type="match status" value="3"/>
</dbReference>
<evidence type="ECO:0000313" key="2">
    <source>
        <dbReference type="EMBL" id="OCL05994.1"/>
    </source>
</evidence>
<dbReference type="EMBL" id="KV750161">
    <property type="protein sequence ID" value="OCL05994.1"/>
    <property type="molecule type" value="Genomic_DNA"/>
</dbReference>
<proteinExistence type="predicted"/>
<gene>
    <name evidence="2" type="ORF">AOQ84DRAFT_322165</name>
</gene>
<dbReference type="OrthoDB" id="333024at2759"/>
<dbReference type="InterPro" id="IPR032675">
    <property type="entry name" value="LRR_dom_sf"/>
</dbReference>
<name>A0A8E2EW74_9PEZI</name>
<evidence type="ECO:0000256" key="1">
    <source>
        <dbReference type="SAM" id="MobiDB-lite"/>
    </source>
</evidence>
<dbReference type="SMART" id="SM00368">
    <property type="entry name" value="LRR_RI"/>
    <property type="match status" value="7"/>
</dbReference>
<feature type="region of interest" description="Disordered" evidence="1">
    <location>
        <begin position="1"/>
        <end position="30"/>
    </location>
</feature>
<dbReference type="PANTHER" id="PTHR24113">
    <property type="entry name" value="RAN GTPASE-ACTIVATING PROTEIN 1"/>
    <property type="match status" value="1"/>
</dbReference>
<sequence length="641" mass="71316">MASATTMEYSETPSANPIRLTPRDIQDAPPDLLDTAHQWAEKIKSNLLLVSEAGDPEEAITNNALHIDESINDAPRRRSADPGRTGLANMIAQLLYPSPNDSLAPLIRYEENIVLLRKLVLRQRQHEIEDATTRNSSDSWEVRIRKQGPWNQAADPLPLCGAPAVPMPVKISDHDSLEPFFEHLRVGGTQSRTSSARAMKDAAEIDEPGYYTQTLEFQKGVLYADGRMDLCKMVLGPPNIENLVTSLKSNTFIKHFLLGNNLIGPHGAKCIADFLEEFPNRMDTWYLAGNCIDGASFKLLVDQWIQSSAVTNIWLKRNPLGPSAAQDVFRLITQTPNLRTLDLDQTLLGDVGVTELFSALASHVPEKPLAFRNLYLNASGIGEKAASAIGEYLASPHCTITSLYLTNNPLGSNGTVLLASGLRMNKSLLRLTLASVGMDSHGAIALCDNLLSHPTLSMLDIGQSYATEDLSMRYNWIADSAVPSIKNMAESIRNLKYFNLGYCALSNAGINTLLQSVLSNSSILYFEAKTIHAQERDVSSIKAGQEHRRLMKLVQKQLAENVKEHYKEEMNYNTFNNGEKRWLVNDKEDVRKIDSVYRNRDANMARRGLKKLDKWWEDDDGTLNEVMASGPSCSYRKRITA</sequence>
<organism evidence="2 3">
    <name type="scientific">Glonium stellatum</name>
    <dbReference type="NCBI Taxonomy" id="574774"/>
    <lineage>
        <taxon>Eukaryota</taxon>
        <taxon>Fungi</taxon>
        <taxon>Dikarya</taxon>
        <taxon>Ascomycota</taxon>
        <taxon>Pezizomycotina</taxon>
        <taxon>Dothideomycetes</taxon>
        <taxon>Pleosporomycetidae</taxon>
        <taxon>Gloniales</taxon>
        <taxon>Gloniaceae</taxon>
        <taxon>Glonium</taxon>
    </lineage>
</organism>
<feature type="compositionally biased region" description="Polar residues" evidence="1">
    <location>
        <begin position="1"/>
        <end position="15"/>
    </location>
</feature>
<reference evidence="2 3" key="1">
    <citation type="journal article" date="2016" name="Nat. Commun.">
        <title>Ectomycorrhizal ecology is imprinted in the genome of the dominant symbiotic fungus Cenococcum geophilum.</title>
        <authorList>
            <consortium name="DOE Joint Genome Institute"/>
            <person name="Peter M."/>
            <person name="Kohler A."/>
            <person name="Ohm R.A."/>
            <person name="Kuo A."/>
            <person name="Krutzmann J."/>
            <person name="Morin E."/>
            <person name="Arend M."/>
            <person name="Barry K.W."/>
            <person name="Binder M."/>
            <person name="Choi C."/>
            <person name="Clum A."/>
            <person name="Copeland A."/>
            <person name="Grisel N."/>
            <person name="Haridas S."/>
            <person name="Kipfer T."/>
            <person name="LaButti K."/>
            <person name="Lindquist E."/>
            <person name="Lipzen A."/>
            <person name="Maire R."/>
            <person name="Meier B."/>
            <person name="Mihaltcheva S."/>
            <person name="Molinier V."/>
            <person name="Murat C."/>
            <person name="Poggeler S."/>
            <person name="Quandt C.A."/>
            <person name="Sperisen C."/>
            <person name="Tritt A."/>
            <person name="Tisserant E."/>
            <person name="Crous P.W."/>
            <person name="Henrissat B."/>
            <person name="Nehls U."/>
            <person name="Egli S."/>
            <person name="Spatafora J.W."/>
            <person name="Grigoriev I.V."/>
            <person name="Martin F.M."/>
        </authorList>
    </citation>
    <scope>NUCLEOTIDE SEQUENCE [LARGE SCALE GENOMIC DNA]</scope>
    <source>
        <strain evidence="2 3">CBS 207.34</strain>
    </source>
</reference>
<protein>
    <submittedName>
        <fullName evidence="2">RNI-like protein</fullName>
    </submittedName>
</protein>
<dbReference type="SUPFAM" id="SSF52047">
    <property type="entry name" value="RNI-like"/>
    <property type="match status" value="1"/>
</dbReference>
<dbReference type="InterPro" id="IPR027038">
    <property type="entry name" value="RanGap"/>
</dbReference>
<dbReference type="GO" id="GO:0005096">
    <property type="term" value="F:GTPase activator activity"/>
    <property type="evidence" value="ECO:0007669"/>
    <property type="project" value="InterPro"/>
</dbReference>
<evidence type="ECO:0000313" key="3">
    <source>
        <dbReference type="Proteomes" id="UP000250140"/>
    </source>
</evidence>
<keyword evidence="3" id="KW-1185">Reference proteome</keyword>
<dbReference type="Proteomes" id="UP000250140">
    <property type="component" value="Unassembled WGS sequence"/>
</dbReference>
<accession>A0A8E2EW74</accession>
<dbReference type="AlphaFoldDB" id="A0A8E2EW74"/>